<dbReference type="Gene3D" id="3.40.50.1820">
    <property type="entry name" value="alpha/beta hydrolase"/>
    <property type="match status" value="1"/>
</dbReference>
<comment type="similarity">
    <text evidence="1">Belongs to the peptidase S33 family.</text>
</comment>
<dbReference type="PANTHER" id="PTHR21661:SF35">
    <property type="entry name" value="EPOXIDE HYDROLASE"/>
    <property type="match status" value="1"/>
</dbReference>
<sequence>MPAATFGFTWRHCLASSVRMGVLGLALITGNGGAWAAGPAADASVASSASTNPESIRPYRIHVDEAQLTDLKKRIAATRWPDKETVNDVSQGVQLAQVQALVKYWGSGYDWRKAEAKLNALPEFITTIDGVDIQFIHVRSRNPNAMPLLLTHGWPGSQFEFLKTIGPLTDPVAYGGKVEDSFDVIIPSIPGHGFSGKPTELGWGPDRVAKAWDVLIKRLGYTHYVSQGGDHGSVISDALGRLNPPGLLGIHLNMPATIPPELVKPISSGDPAPVGLTEPERKAFDSLSTFFGRNAAYGAMMVTRPQTIGYLLADSPTGTAAWMYEKIAAWTDSDGQPERVLSRDEMLDDISLYWLTNAGASSSRFYWENNNNNFSAAAQNTASIKVPVAITVFPHEIYQAPKSWAQRAYPSLSYYSQVNKGGHFASWEQPQLFSEELREAFRPLRAKLSATKTAQ</sequence>
<dbReference type="InterPro" id="IPR000639">
    <property type="entry name" value="Epox_hydrolase-like"/>
</dbReference>
<keyword evidence="2" id="KW-0058">Aromatic hydrocarbons catabolism</keyword>
<feature type="active site" description="Nucleophile" evidence="4">
    <location>
        <position position="230"/>
    </location>
</feature>
<dbReference type="PANTHER" id="PTHR21661">
    <property type="entry name" value="EPOXIDE HYDROLASE 1-RELATED"/>
    <property type="match status" value="1"/>
</dbReference>
<keyword evidence="3" id="KW-0378">Hydrolase</keyword>
<accession>A0A0R2YNI6</accession>
<organism evidence="7 8">
    <name type="scientific">Pseudomonas libanensis</name>
    <dbReference type="NCBI Taxonomy" id="75588"/>
    <lineage>
        <taxon>Bacteria</taxon>
        <taxon>Pseudomonadati</taxon>
        <taxon>Pseudomonadota</taxon>
        <taxon>Gammaproteobacteria</taxon>
        <taxon>Pseudomonadales</taxon>
        <taxon>Pseudomonadaceae</taxon>
        <taxon>Pseudomonas</taxon>
    </lineage>
</organism>
<dbReference type="SUPFAM" id="SSF53474">
    <property type="entry name" value="alpha/beta-Hydrolases"/>
    <property type="match status" value="1"/>
</dbReference>
<dbReference type="EMBL" id="JYLH01000002">
    <property type="protein sequence ID" value="KRP47857.1"/>
    <property type="molecule type" value="Genomic_DNA"/>
</dbReference>
<evidence type="ECO:0000256" key="3">
    <source>
        <dbReference type="ARBA" id="ARBA00022801"/>
    </source>
</evidence>
<dbReference type="GO" id="GO:0097176">
    <property type="term" value="P:epoxide metabolic process"/>
    <property type="evidence" value="ECO:0007669"/>
    <property type="project" value="TreeGrafter"/>
</dbReference>
<evidence type="ECO:0000313" key="7">
    <source>
        <dbReference type="EMBL" id="KRP47857.1"/>
    </source>
</evidence>
<feature type="signal peptide" evidence="5">
    <location>
        <begin position="1"/>
        <end position="36"/>
    </location>
</feature>
<evidence type="ECO:0000256" key="4">
    <source>
        <dbReference type="PIRSR" id="PIRSR001112-1"/>
    </source>
</evidence>
<dbReference type="PIRSF" id="PIRSF001112">
    <property type="entry name" value="Epoxide_hydrolase"/>
    <property type="match status" value="1"/>
</dbReference>
<feature type="active site" description="Proton acceptor" evidence="4">
    <location>
        <position position="423"/>
    </location>
</feature>
<dbReference type="Proteomes" id="UP000051446">
    <property type="component" value="Unassembled WGS sequence"/>
</dbReference>
<evidence type="ECO:0000256" key="2">
    <source>
        <dbReference type="ARBA" id="ARBA00022797"/>
    </source>
</evidence>
<reference evidence="7 8" key="1">
    <citation type="submission" date="2015-02" db="EMBL/GenBank/DDBJ databases">
        <title>Pseudomonas helleri sp. nov. and Pseudomonas weihenstephanensis sp. nov., isolated from raw cows milk.</title>
        <authorList>
            <person name="von Neubeck M."/>
            <person name="Huptas C."/>
            <person name="Wenning M."/>
            <person name="Scherer S."/>
        </authorList>
    </citation>
    <scope>NUCLEOTIDE SEQUENCE [LARGE SCALE GENOMIC DNA]</scope>
    <source>
        <strain evidence="7 8">DSM 17149</strain>
    </source>
</reference>
<evidence type="ECO:0000259" key="6">
    <source>
        <dbReference type="Pfam" id="PF06441"/>
    </source>
</evidence>
<evidence type="ECO:0000313" key="8">
    <source>
        <dbReference type="Proteomes" id="UP000051446"/>
    </source>
</evidence>
<dbReference type="InterPro" id="IPR010497">
    <property type="entry name" value="Epoxide_hydro_N"/>
</dbReference>
<evidence type="ECO:0000256" key="1">
    <source>
        <dbReference type="ARBA" id="ARBA00010088"/>
    </source>
</evidence>
<dbReference type="InterPro" id="IPR029058">
    <property type="entry name" value="AB_hydrolase_fold"/>
</dbReference>
<feature type="active site" description="Proton donor" evidence="4">
    <location>
        <position position="366"/>
    </location>
</feature>
<dbReference type="PATRIC" id="fig|75588.4.peg.2878"/>
<dbReference type="RefSeq" id="WP_057010906.1">
    <property type="nucleotide sequence ID" value="NZ_JYLH01000002.1"/>
</dbReference>
<feature type="domain" description="Epoxide hydrolase N-terminal" evidence="6">
    <location>
        <begin position="56"/>
        <end position="161"/>
    </location>
</feature>
<dbReference type="InterPro" id="IPR016292">
    <property type="entry name" value="Epoxide_hydrolase"/>
</dbReference>
<protein>
    <submittedName>
        <fullName evidence="7">Multidrug MFS transporter</fullName>
    </submittedName>
</protein>
<comment type="caution">
    <text evidence="7">The sequence shown here is derived from an EMBL/GenBank/DDBJ whole genome shotgun (WGS) entry which is preliminary data.</text>
</comment>
<dbReference type="Pfam" id="PF06441">
    <property type="entry name" value="EHN"/>
    <property type="match status" value="1"/>
</dbReference>
<dbReference type="PRINTS" id="PR00412">
    <property type="entry name" value="EPOXHYDRLASE"/>
</dbReference>
<proteinExistence type="inferred from homology"/>
<dbReference type="AlphaFoldDB" id="A0A0R2YNI6"/>
<gene>
    <name evidence="7" type="ORF">TU73_02980</name>
</gene>
<feature type="chain" id="PRO_5006429197" evidence="5">
    <location>
        <begin position="37"/>
        <end position="455"/>
    </location>
</feature>
<keyword evidence="5" id="KW-0732">Signal</keyword>
<name>A0A0R2YNI6_9PSED</name>
<evidence type="ECO:0000256" key="5">
    <source>
        <dbReference type="SAM" id="SignalP"/>
    </source>
</evidence>
<dbReference type="GO" id="GO:0004301">
    <property type="term" value="F:epoxide hydrolase activity"/>
    <property type="evidence" value="ECO:0007669"/>
    <property type="project" value="TreeGrafter"/>
</dbReference>